<sequence>MACKAREVGRMTEDIPNRILPTIMRIFSAPHGQDRTSLIEVSPSSRPHVTIPEKLRVALKRHGFLAKTLPLTAVGDDTPPPQVLREKTQSSKCCA</sequence>
<proteinExistence type="predicted"/>
<keyword evidence="3" id="KW-1185">Reference proteome</keyword>
<protein>
    <submittedName>
        <fullName evidence="2">Uncharacterized protein</fullName>
    </submittedName>
</protein>
<dbReference type="EMBL" id="RCHS01001184">
    <property type="protein sequence ID" value="RMX54823.1"/>
    <property type="molecule type" value="Genomic_DNA"/>
</dbReference>
<dbReference type="Proteomes" id="UP000275408">
    <property type="component" value="Unassembled WGS sequence"/>
</dbReference>
<evidence type="ECO:0000256" key="1">
    <source>
        <dbReference type="SAM" id="MobiDB-lite"/>
    </source>
</evidence>
<gene>
    <name evidence="2" type="ORF">pdam_00022535</name>
</gene>
<evidence type="ECO:0000313" key="3">
    <source>
        <dbReference type="Proteomes" id="UP000275408"/>
    </source>
</evidence>
<reference evidence="2 3" key="1">
    <citation type="journal article" date="2018" name="Sci. Rep.">
        <title>Comparative analysis of the Pocillopora damicornis genome highlights role of immune system in coral evolution.</title>
        <authorList>
            <person name="Cunning R."/>
            <person name="Bay R.A."/>
            <person name="Gillette P."/>
            <person name="Baker A.C."/>
            <person name="Traylor-Knowles N."/>
        </authorList>
    </citation>
    <scope>NUCLEOTIDE SEQUENCE [LARGE SCALE GENOMIC DNA]</scope>
    <source>
        <strain evidence="2">RSMAS</strain>
        <tissue evidence="2">Whole animal</tissue>
    </source>
</reference>
<dbReference type="AlphaFoldDB" id="A0A3M6UMB1"/>
<organism evidence="2 3">
    <name type="scientific">Pocillopora damicornis</name>
    <name type="common">Cauliflower coral</name>
    <name type="synonym">Millepora damicornis</name>
    <dbReference type="NCBI Taxonomy" id="46731"/>
    <lineage>
        <taxon>Eukaryota</taxon>
        <taxon>Metazoa</taxon>
        <taxon>Cnidaria</taxon>
        <taxon>Anthozoa</taxon>
        <taxon>Hexacorallia</taxon>
        <taxon>Scleractinia</taxon>
        <taxon>Astrocoeniina</taxon>
        <taxon>Pocilloporidae</taxon>
        <taxon>Pocillopora</taxon>
    </lineage>
</organism>
<evidence type="ECO:0000313" key="2">
    <source>
        <dbReference type="EMBL" id="RMX54823.1"/>
    </source>
</evidence>
<accession>A0A3M6UMB1</accession>
<feature type="region of interest" description="Disordered" evidence="1">
    <location>
        <begin position="71"/>
        <end position="95"/>
    </location>
</feature>
<name>A0A3M6UMB1_POCDA</name>
<comment type="caution">
    <text evidence="2">The sequence shown here is derived from an EMBL/GenBank/DDBJ whole genome shotgun (WGS) entry which is preliminary data.</text>
</comment>